<dbReference type="Pfam" id="PF10823">
    <property type="entry name" value="DUF2568"/>
    <property type="match status" value="1"/>
</dbReference>
<accession>H5U471</accession>
<comment type="caution">
    <text evidence="2">The sequence shown here is derived from an EMBL/GenBank/DDBJ whole genome shotgun (WGS) entry which is preliminary data.</text>
</comment>
<keyword evidence="1" id="KW-1133">Transmembrane helix</keyword>
<protein>
    <recommendedName>
        <fullName evidence="4">DUF2568 domain-containing protein</fullName>
    </recommendedName>
</protein>
<dbReference type="EMBL" id="BAFC01000101">
    <property type="protein sequence ID" value="GAB40529.1"/>
    <property type="molecule type" value="Genomic_DNA"/>
</dbReference>
<dbReference type="AlphaFoldDB" id="H5U471"/>
<dbReference type="eggNOG" id="ENOG5031W82">
    <property type="taxonomic scope" value="Bacteria"/>
</dbReference>
<feature type="transmembrane region" description="Helical" evidence="1">
    <location>
        <begin position="28"/>
        <end position="48"/>
    </location>
</feature>
<keyword evidence="1" id="KW-0812">Transmembrane</keyword>
<keyword evidence="3" id="KW-1185">Reference proteome</keyword>
<dbReference type="RefSeq" id="WP_005207599.1">
    <property type="nucleotide sequence ID" value="NZ_BAFC01000101.1"/>
</dbReference>
<evidence type="ECO:0000313" key="3">
    <source>
        <dbReference type="Proteomes" id="UP000005845"/>
    </source>
</evidence>
<evidence type="ECO:0008006" key="4">
    <source>
        <dbReference type="Google" id="ProtNLM"/>
    </source>
</evidence>
<proteinExistence type="predicted"/>
<organism evidence="2 3">
    <name type="scientific">Gordonia sputi NBRC 100414</name>
    <dbReference type="NCBI Taxonomy" id="1089453"/>
    <lineage>
        <taxon>Bacteria</taxon>
        <taxon>Bacillati</taxon>
        <taxon>Actinomycetota</taxon>
        <taxon>Actinomycetes</taxon>
        <taxon>Mycobacteriales</taxon>
        <taxon>Gordoniaceae</taxon>
        <taxon>Gordonia</taxon>
    </lineage>
</organism>
<evidence type="ECO:0000313" key="2">
    <source>
        <dbReference type="EMBL" id="GAB40529.1"/>
    </source>
</evidence>
<name>H5U471_9ACTN</name>
<sequence>MNKSTALESAGQHGVEVRPLSGMRDYTWGALVFAVEVALWSAAVAVGYHWGAAFAGPAAGVLLGVVALAVIGGVWGRWMSPKARRRLRLVPRIALGVCLIVVAAAGASALIGVDGAIGCVAVSVPIFALGQRAIDGKA</sequence>
<feature type="transmembrane region" description="Helical" evidence="1">
    <location>
        <begin position="89"/>
        <end position="109"/>
    </location>
</feature>
<dbReference type="Proteomes" id="UP000005845">
    <property type="component" value="Unassembled WGS sequence"/>
</dbReference>
<reference evidence="2 3" key="1">
    <citation type="submission" date="2012-02" db="EMBL/GenBank/DDBJ databases">
        <title>Whole genome shotgun sequence of Gordonia sputi NBRC 100414.</title>
        <authorList>
            <person name="Yoshida I."/>
            <person name="Hosoyama A."/>
            <person name="Tsuchikane K."/>
            <person name="Katsumata H."/>
            <person name="Yamazaki S."/>
            <person name="Fujita N."/>
        </authorList>
    </citation>
    <scope>NUCLEOTIDE SEQUENCE [LARGE SCALE GENOMIC DNA]</scope>
    <source>
        <strain evidence="2 3">NBRC 100414</strain>
    </source>
</reference>
<feature type="transmembrane region" description="Helical" evidence="1">
    <location>
        <begin position="54"/>
        <end position="77"/>
    </location>
</feature>
<dbReference type="InterPro" id="IPR021214">
    <property type="entry name" value="DUF2568"/>
</dbReference>
<evidence type="ECO:0000256" key="1">
    <source>
        <dbReference type="SAM" id="Phobius"/>
    </source>
</evidence>
<gene>
    <name evidence="2" type="ORF">GOSPT_103_01060</name>
</gene>
<keyword evidence="1" id="KW-0472">Membrane</keyword>